<dbReference type="EMBL" id="JALLPB020000894">
    <property type="protein sequence ID" value="KAL3806094.1"/>
    <property type="molecule type" value="Genomic_DNA"/>
</dbReference>
<accession>A0ABD3R078</accession>
<proteinExistence type="predicted"/>
<organism evidence="2 3">
    <name type="scientific">Cyclostephanos tholiformis</name>
    <dbReference type="NCBI Taxonomy" id="382380"/>
    <lineage>
        <taxon>Eukaryota</taxon>
        <taxon>Sar</taxon>
        <taxon>Stramenopiles</taxon>
        <taxon>Ochrophyta</taxon>
        <taxon>Bacillariophyta</taxon>
        <taxon>Coscinodiscophyceae</taxon>
        <taxon>Thalassiosirophycidae</taxon>
        <taxon>Stephanodiscales</taxon>
        <taxon>Stephanodiscaceae</taxon>
        <taxon>Cyclostephanos</taxon>
    </lineage>
</organism>
<feature type="compositionally biased region" description="Acidic residues" evidence="1">
    <location>
        <begin position="249"/>
        <end position="259"/>
    </location>
</feature>
<gene>
    <name evidence="2" type="ORF">ACHAXA_002465</name>
</gene>
<feature type="region of interest" description="Disordered" evidence="1">
    <location>
        <begin position="213"/>
        <end position="270"/>
    </location>
</feature>
<name>A0ABD3R078_9STRA</name>
<comment type="caution">
    <text evidence="2">The sequence shown here is derived from an EMBL/GenBank/DDBJ whole genome shotgun (WGS) entry which is preliminary data.</text>
</comment>
<protein>
    <submittedName>
        <fullName evidence="2">Uncharacterized protein</fullName>
    </submittedName>
</protein>
<keyword evidence="3" id="KW-1185">Reference proteome</keyword>
<evidence type="ECO:0000313" key="3">
    <source>
        <dbReference type="Proteomes" id="UP001530377"/>
    </source>
</evidence>
<feature type="compositionally biased region" description="Polar residues" evidence="1">
    <location>
        <begin position="226"/>
        <end position="244"/>
    </location>
</feature>
<dbReference type="AlphaFoldDB" id="A0ABD3R078"/>
<dbReference type="Proteomes" id="UP001530377">
    <property type="component" value="Unassembled WGS sequence"/>
</dbReference>
<sequence>MGGIAIRERHPHTKGEEWLEASSKWVEHEKEIVHRPHWNLHKFNKGKFKPMSQSDLLKLSENVFQSCSERSLLTTPGRNACLSLCHGHYCCFEKEEKFGGCVSTMNSYCFAYAACESVIGDFMMTNANSAVTKKLPEEGIPLNGLDAKLLEDACSAESIATLDGIRDCNAFCQHHLCCFSESESCLSEHAGECQAYGACRLLVDGPKKDAKTEVAAAGGGGEANDSPLSTNDTSDSGGVASDSQGGDELASEEVADGPGDDGLVVANDDNHWGGGAQSAAIESAIHAVCNRAEGDDSLVAACHALCANYLCCFSTDGTLGNCRDQYDSNGDAICNAYQGCTVLVSPSDDPEEEEVPHMDTSNDGGDGDSPADIPWEETEEGRMNEMYEACLPRARVDPVLADRCRKVCDSRSCCWQDGPGNCATMNEGWCGEYQPCSVLLSP</sequence>
<evidence type="ECO:0000313" key="2">
    <source>
        <dbReference type="EMBL" id="KAL3806094.1"/>
    </source>
</evidence>
<reference evidence="2 3" key="1">
    <citation type="submission" date="2024-10" db="EMBL/GenBank/DDBJ databases">
        <title>Updated reference genomes for cyclostephanoid diatoms.</title>
        <authorList>
            <person name="Roberts W.R."/>
            <person name="Alverson A.J."/>
        </authorList>
    </citation>
    <scope>NUCLEOTIDE SEQUENCE [LARGE SCALE GENOMIC DNA]</scope>
    <source>
        <strain evidence="2 3">AJA228-03</strain>
    </source>
</reference>
<feature type="region of interest" description="Disordered" evidence="1">
    <location>
        <begin position="347"/>
        <end position="372"/>
    </location>
</feature>
<evidence type="ECO:0000256" key="1">
    <source>
        <dbReference type="SAM" id="MobiDB-lite"/>
    </source>
</evidence>